<evidence type="ECO:0000313" key="1">
    <source>
        <dbReference type="EnsemblPlants" id="AVESA.00010b.r2.6DG1151840.1.CDS"/>
    </source>
</evidence>
<name>A0ACD5ZHY6_AVESA</name>
<proteinExistence type="predicted"/>
<reference evidence="1" key="1">
    <citation type="submission" date="2021-05" db="EMBL/GenBank/DDBJ databases">
        <authorList>
            <person name="Scholz U."/>
            <person name="Mascher M."/>
            <person name="Fiebig A."/>
        </authorList>
    </citation>
    <scope>NUCLEOTIDE SEQUENCE [LARGE SCALE GENOMIC DNA]</scope>
</reference>
<protein>
    <submittedName>
        <fullName evidence="1">Uncharacterized protein</fullName>
    </submittedName>
</protein>
<organism evidence="1 2">
    <name type="scientific">Avena sativa</name>
    <name type="common">Oat</name>
    <dbReference type="NCBI Taxonomy" id="4498"/>
    <lineage>
        <taxon>Eukaryota</taxon>
        <taxon>Viridiplantae</taxon>
        <taxon>Streptophyta</taxon>
        <taxon>Embryophyta</taxon>
        <taxon>Tracheophyta</taxon>
        <taxon>Spermatophyta</taxon>
        <taxon>Magnoliopsida</taxon>
        <taxon>Liliopsida</taxon>
        <taxon>Poales</taxon>
        <taxon>Poaceae</taxon>
        <taxon>BOP clade</taxon>
        <taxon>Pooideae</taxon>
        <taxon>Poodae</taxon>
        <taxon>Poeae</taxon>
        <taxon>Poeae Chloroplast Group 1 (Aveneae type)</taxon>
        <taxon>Aveninae</taxon>
        <taxon>Avena</taxon>
    </lineage>
</organism>
<dbReference type="EnsemblPlants" id="AVESA.00010b.r2.6DG1151840.1">
    <property type="protein sequence ID" value="AVESA.00010b.r2.6DG1151840.1.CDS"/>
    <property type="gene ID" value="AVESA.00010b.r2.6DG1151840"/>
</dbReference>
<dbReference type="Proteomes" id="UP001732700">
    <property type="component" value="Chromosome 6D"/>
</dbReference>
<evidence type="ECO:0000313" key="2">
    <source>
        <dbReference type="Proteomes" id="UP001732700"/>
    </source>
</evidence>
<keyword evidence="2" id="KW-1185">Reference proteome</keyword>
<reference evidence="1" key="2">
    <citation type="submission" date="2025-09" db="UniProtKB">
        <authorList>
            <consortium name="EnsemblPlants"/>
        </authorList>
    </citation>
    <scope>IDENTIFICATION</scope>
</reference>
<sequence>MAELAVGLSRSVVAGAITKVESAIEQDARLHQKVKRDLEFISLEFEMMRSFMDDGAKQEMKSNLVRTWVKQIRQLAYDVEDCVENVVQLDDKPIFWRRFLPIGMCMEAPLPLDEAAEELEQLKGRVEDINNCYRRYNLINESSTPEGSSRTLAVIQQPPPATRASDLLAEARYAARCCWKQSISGDLILTQFIRRHKKDLGLGVICVWGSGGDEGTTSIIRETYDDTRICQDFTYRSWVKIVHPFSRHQFIQALMAQFYAAAAAASSCKQPRRATILRKMEAATTTHQDLLDEFHKIVTQETYLVVLEGLSNIVDWDAIRAFLPDMMNGSRIIVSTQLPEIACLCVGRHSYRIVELERFSTEHSVCALFKLAKT</sequence>
<accession>A0ACD5ZHY6</accession>